<proteinExistence type="inferred from homology"/>
<protein>
    <recommendedName>
        <fullName evidence="15 16">Argininosuccinate lyase</fullName>
        <shortName evidence="15">ASAL</shortName>
        <ecNumber evidence="15 16">4.3.2.1</ecNumber>
    </recommendedName>
    <alternativeName>
        <fullName evidence="15">Arginosuccinase</fullName>
    </alternativeName>
</protein>
<dbReference type="CDD" id="cd04301">
    <property type="entry name" value="NAT_SF"/>
    <property type="match status" value="1"/>
</dbReference>
<evidence type="ECO:0000256" key="13">
    <source>
        <dbReference type="ARBA" id="ARBA00048372"/>
    </source>
</evidence>
<dbReference type="InterPro" id="IPR008948">
    <property type="entry name" value="L-Aspartase-like"/>
</dbReference>
<dbReference type="PANTHER" id="PTHR43814:SF1">
    <property type="entry name" value="ARGININOSUCCINATE LYASE"/>
    <property type="match status" value="1"/>
</dbReference>
<feature type="domain" description="N-acetyltransferase" evidence="18">
    <location>
        <begin position="464"/>
        <end position="598"/>
    </location>
</feature>
<dbReference type="Gene3D" id="1.10.40.30">
    <property type="entry name" value="Fumarase/aspartase (C-terminal domain)"/>
    <property type="match status" value="1"/>
</dbReference>
<comment type="similarity">
    <text evidence="5 17">In the N-terminal section; belongs to the lyase 1 family. Argininosuccinate lyase subfamily.</text>
</comment>
<evidence type="ECO:0000256" key="2">
    <source>
        <dbReference type="ARBA" id="ARBA00004496"/>
    </source>
</evidence>
<dbReference type="InterPro" id="IPR011244">
    <property type="entry name" value="ASAL_AGS_AcTrfase"/>
</dbReference>
<keyword evidence="6 15" id="KW-0963">Cytoplasm</keyword>
<evidence type="ECO:0000256" key="10">
    <source>
        <dbReference type="ARBA" id="ARBA00023239"/>
    </source>
</evidence>
<dbReference type="NCBIfam" id="NF008964">
    <property type="entry name" value="PRK12308.1"/>
    <property type="match status" value="1"/>
</dbReference>
<evidence type="ECO:0000256" key="9">
    <source>
        <dbReference type="ARBA" id="ARBA00022679"/>
    </source>
</evidence>
<dbReference type="GO" id="GO:0004056">
    <property type="term" value="F:argininosuccinate lyase activity"/>
    <property type="evidence" value="ECO:0007669"/>
    <property type="project" value="UniProtKB-UniRule"/>
</dbReference>
<dbReference type="NCBIfam" id="TIGR00838">
    <property type="entry name" value="argH"/>
    <property type="match status" value="1"/>
</dbReference>
<dbReference type="OrthoDB" id="9769623at2"/>
<reference evidence="19 20" key="1">
    <citation type="submission" date="2018-09" db="EMBL/GenBank/DDBJ databases">
        <authorList>
            <person name="Wang Z."/>
        </authorList>
    </citation>
    <scope>NUCLEOTIDE SEQUENCE [LARGE SCALE GENOMIC DNA]</scope>
    <source>
        <strain evidence="19 20">ALS 81</strain>
    </source>
</reference>
<evidence type="ECO:0000256" key="12">
    <source>
        <dbReference type="ARBA" id="ARBA00023315"/>
    </source>
</evidence>
<dbReference type="InterPro" id="IPR022761">
    <property type="entry name" value="Fumarate_lyase_N"/>
</dbReference>
<keyword evidence="20" id="KW-1185">Reference proteome</keyword>
<keyword evidence="9 17" id="KW-0808">Transferase</keyword>
<accession>A0A420EL48</accession>
<comment type="catalytic activity">
    <reaction evidence="13">
        <text>L-glutamate + acetyl-CoA = N-acetyl-L-glutamate + CoA + H(+)</text>
        <dbReference type="Rhea" id="RHEA:24292"/>
        <dbReference type="ChEBI" id="CHEBI:15378"/>
        <dbReference type="ChEBI" id="CHEBI:29985"/>
        <dbReference type="ChEBI" id="CHEBI:44337"/>
        <dbReference type="ChEBI" id="CHEBI:57287"/>
        <dbReference type="ChEBI" id="CHEBI:57288"/>
        <dbReference type="EC" id="2.3.1.1"/>
    </reaction>
</comment>
<dbReference type="UniPathway" id="UPA00068">
    <property type="reaction ID" value="UER00114"/>
</dbReference>
<dbReference type="InterPro" id="IPR000362">
    <property type="entry name" value="Fumarate_lyase_fam"/>
</dbReference>
<dbReference type="FunFam" id="1.20.200.10:FF:000006">
    <property type="entry name" value="Argininosuccinate lyase"/>
    <property type="match status" value="1"/>
</dbReference>
<evidence type="ECO:0000256" key="17">
    <source>
        <dbReference type="PIRNR" id="PIRNR036456"/>
    </source>
</evidence>
<comment type="subcellular location">
    <subcellularLocation>
        <location evidence="2 15 17">Cytoplasm</location>
    </subcellularLocation>
</comment>
<dbReference type="InterPro" id="IPR024083">
    <property type="entry name" value="Fumarase/histidase_N"/>
</dbReference>
<dbReference type="SUPFAM" id="SSF55729">
    <property type="entry name" value="Acyl-CoA N-acyltransferases (Nat)"/>
    <property type="match status" value="1"/>
</dbReference>
<dbReference type="AlphaFoldDB" id="A0A420EL48"/>
<comment type="caution">
    <text evidence="19">The sequence shown here is derived from an EMBL/GenBank/DDBJ whole genome shotgun (WGS) entry which is preliminary data.</text>
</comment>
<evidence type="ECO:0000256" key="8">
    <source>
        <dbReference type="ARBA" id="ARBA00022605"/>
    </source>
</evidence>
<evidence type="ECO:0000256" key="11">
    <source>
        <dbReference type="ARBA" id="ARBA00023268"/>
    </source>
</evidence>
<dbReference type="InterPro" id="IPR020557">
    <property type="entry name" value="Fumarate_lyase_CS"/>
</dbReference>
<comment type="similarity">
    <text evidence="15">Belongs to the lyase 1 family. Argininosuccinate lyase subfamily.</text>
</comment>
<dbReference type="PANTHER" id="PTHR43814">
    <property type="entry name" value="ARGININOSUCCINATE LYASE"/>
    <property type="match status" value="1"/>
</dbReference>
<evidence type="ECO:0000256" key="3">
    <source>
        <dbReference type="ARBA" id="ARBA00004925"/>
    </source>
</evidence>
<keyword evidence="12 17" id="KW-0012">Acyltransferase</keyword>
<dbReference type="InterPro" id="IPR000182">
    <property type="entry name" value="GNAT_dom"/>
</dbReference>
<dbReference type="PROSITE" id="PS00163">
    <property type="entry name" value="FUMARATE_LYASES"/>
    <property type="match status" value="1"/>
</dbReference>
<comment type="similarity">
    <text evidence="14">In the C-terminal section; belongs to the acetyltransferase family. ArgA subfamily.</text>
</comment>
<evidence type="ECO:0000256" key="14">
    <source>
        <dbReference type="ARBA" id="ARBA00060819"/>
    </source>
</evidence>
<comment type="pathway">
    <text evidence="4 15 17">Amino-acid biosynthesis; L-arginine biosynthesis; L-arginine from L-ornithine and carbamoyl phosphate: step 3/3.</text>
</comment>
<evidence type="ECO:0000256" key="7">
    <source>
        <dbReference type="ARBA" id="ARBA00022571"/>
    </source>
</evidence>
<name>A0A420EL48_9ALTE</name>
<dbReference type="InterPro" id="IPR016181">
    <property type="entry name" value="Acyl_CoA_acyltransferase"/>
</dbReference>
<evidence type="ECO:0000256" key="4">
    <source>
        <dbReference type="ARBA" id="ARBA00004941"/>
    </source>
</evidence>
<dbReference type="HAMAP" id="MF_00006">
    <property type="entry name" value="Arg_succ_lyase"/>
    <property type="match status" value="1"/>
</dbReference>
<evidence type="ECO:0000313" key="20">
    <source>
        <dbReference type="Proteomes" id="UP000286482"/>
    </source>
</evidence>
<evidence type="ECO:0000259" key="18">
    <source>
        <dbReference type="PROSITE" id="PS51186"/>
    </source>
</evidence>
<keyword evidence="7 15" id="KW-0055">Arginine biosynthesis</keyword>
<dbReference type="Gene3D" id="1.10.275.10">
    <property type="entry name" value="Fumarase/aspartase (N-terminal domain)"/>
    <property type="match status" value="1"/>
</dbReference>
<evidence type="ECO:0000256" key="5">
    <source>
        <dbReference type="ARBA" id="ARBA00005552"/>
    </source>
</evidence>
<dbReference type="InterPro" id="IPR009049">
    <property type="entry name" value="Argininosuccinate_lyase"/>
</dbReference>
<dbReference type="Gene3D" id="1.20.200.10">
    <property type="entry name" value="Fumarase/aspartase (Central domain)"/>
    <property type="match status" value="1"/>
</dbReference>
<evidence type="ECO:0000256" key="16">
    <source>
        <dbReference type="NCBIfam" id="TIGR00838"/>
    </source>
</evidence>
<dbReference type="GO" id="GO:0005829">
    <property type="term" value="C:cytosol"/>
    <property type="evidence" value="ECO:0007669"/>
    <property type="project" value="TreeGrafter"/>
</dbReference>
<evidence type="ECO:0000256" key="15">
    <source>
        <dbReference type="HAMAP-Rule" id="MF_00006"/>
    </source>
</evidence>
<gene>
    <name evidence="15" type="primary">argH</name>
    <name evidence="19" type="ORF">DBZ36_01985</name>
</gene>
<evidence type="ECO:0000256" key="6">
    <source>
        <dbReference type="ARBA" id="ARBA00022490"/>
    </source>
</evidence>
<dbReference type="PRINTS" id="PR00145">
    <property type="entry name" value="ARGSUCLYASE"/>
</dbReference>
<organism evidence="19 20">
    <name type="scientific">Alginatibacterium sediminis</name>
    <dbReference type="NCBI Taxonomy" id="2164068"/>
    <lineage>
        <taxon>Bacteria</taxon>
        <taxon>Pseudomonadati</taxon>
        <taxon>Pseudomonadota</taxon>
        <taxon>Gammaproteobacteria</taxon>
        <taxon>Alteromonadales</taxon>
        <taxon>Alteromonadaceae</taxon>
        <taxon>Alginatibacterium</taxon>
    </lineage>
</organism>
<dbReference type="SUPFAM" id="SSF48557">
    <property type="entry name" value="L-aspartase-like"/>
    <property type="match status" value="1"/>
</dbReference>
<dbReference type="CDD" id="cd01359">
    <property type="entry name" value="Argininosuccinate_lyase"/>
    <property type="match status" value="1"/>
</dbReference>
<dbReference type="RefSeq" id="WP_120353245.1">
    <property type="nucleotide sequence ID" value="NZ_RAQO01000002.1"/>
</dbReference>
<evidence type="ECO:0000256" key="1">
    <source>
        <dbReference type="ARBA" id="ARBA00000985"/>
    </source>
</evidence>
<dbReference type="Gene3D" id="3.40.630.30">
    <property type="match status" value="1"/>
</dbReference>
<dbReference type="Pfam" id="PF14698">
    <property type="entry name" value="ASL_C2"/>
    <property type="match status" value="1"/>
</dbReference>
<comment type="pathway">
    <text evidence="3">Amino-acid biosynthesis; L-arginine biosynthesis; N(2)-acetyl-L-ornithine from L-glutamate: step 1/4.</text>
</comment>
<comment type="catalytic activity">
    <reaction evidence="1 15">
        <text>2-(N(omega)-L-arginino)succinate = fumarate + L-arginine</text>
        <dbReference type="Rhea" id="RHEA:24020"/>
        <dbReference type="ChEBI" id="CHEBI:29806"/>
        <dbReference type="ChEBI" id="CHEBI:32682"/>
        <dbReference type="ChEBI" id="CHEBI:57472"/>
        <dbReference type="EC" id="4.3.2.1"/>
    </reaction>
</comment>
<dbReference type="Pfam" id="PF00583">
    <property type="entry name" value="Acetyltransf_1"/>
    <property type="match status" value="1"/>
</dbReference>
<sequence>MALWGGRFTQAADSRFKQFNDSLRFDYRLAEQDIIGSIAWSKALKSVGIITELEQQRLEKALNDLLKQVIENPQQILGSDAEDIHSWVEGQLIQRVGDLGKKLHTGRSRNDQVATDLKLWCKDQGIELLAHLDKLQQKLVLFARSQQTTVLPGYTHLQRAQPVTFSHWAMAYVEMFERDYSRLTDSLKRLDSCPLGSGALAGTAYPMDRDQIAKDLGFRRATRNSLDSVSDRDHVVELLSTASISMLHLSRMAEDLIFYNSGESAFLDLSDQVTSGSSLMPQKKNPDALELIRGKAGRVYGSLSGIMMTLKALPLAYNKDMQEDKEGLFDALDTWGDCLMMAEFVLDDMQVHEETTREAAQGGYSNATELADYLVAKGIPFREAHHIVGIAVVKAIELELPLEEMSIAQFKEIAPEIEDDVYPHLSLESTLAKRQAKGGVAPEQVEYALNEAEERLASRDVSGGRIRAAKMTDLDAIEEMVSYWSDAGENLPRARPDLVQAVGEFAVSEQAGLINGCASLYVYDTGLAEVRSLGMNPGSQGHGQGRGLVEFVLKKARKMEIEKVFVLTRVPEFFMKLGFSPTSKHLLPEKVLKDCDMCPRQHACDEVALEFIVDRQSLIHKQNVA</sequence>
<dbReference type="PIRSF" id="PIRSF036456">
    <property type="entry name" value="ASAL_AGS"/>
    <property type="match status" value="1"/>
</dbReference>
<dbReference type="InterPro" id="IPR029419">
    <property type="entry name" value="Arg_succ_lyase_C"/>
</dbReference>
<keyword evidence="10 15" id="KW-0456">Lyase</keyword>
<keyword evidence="8 15" id="KW-0028">Amino-acid biosynthesis</keyword>
<dbReference type="GO" id="GO:0004042">
    <property type="term" value="F:L-glutamate N-acetyltransferase activity"/>
    <property type="evidence" value="ECO:0007669"/>
    <property type="project" value="RHEA"/>
</dbReference>
<dbReference type="EMBL" id="RAQO01000002">
    <property type="protein sequence ID" value="RKF21442.1"/>
    <property type="molecule type" value="Genomic_DNA"/>
</dbReference>
<keyword evidence="11" id="KW-0511">Multifunctional enzyme</keyword>
<dbReference type="PRINTS" id="PR00149">
    <property type="entry name" value="FUMRATELYASE"/>
</dbReference>
<dbReference type="PROSITE" id="PS51186">
    <property type="entry name" value="GNAT"/>
    <property type="match status" value="1"/>
</dbReference>
<dbReference type="EC" id="4.3.2.1" evidence="15 16"/>
<evidence type="ECO:0000313" key="19">
    <source>
        <dbReference type="EMBL" id="RKF21442.1"/>
    </source>
</evidence>
<dbReference type="FunFam" id="1.10.40.30:FF:000001">
    <property type="entry name" value="Argininosuccinate lyase"/>
    <property type="match status" value="1"/>
</dbReference>
<dbReference type="Proteomes" id="UP000286482">
    <property type="component" value="Unassembled WGS sequence"/>
</dbReference>
<dbReference type="Pfam" id="PF00206">
    <property type="entry name" value="Lyase_1"/>
    <property type="match status" value="1"/>
</dbReference>
<dbReference type="GO" id="GO:0042450">
    <property type="term" value="P:L-arginine biosynthetic process via ornithine"/>
    <property type="evidence" value="ECO:0007669"/>
    <property type="project" value="UniProtKB-UniRule"/>
</dbReference>